<feature type="region of interest" description="Disordered" evidence="2">
    <location>
        <begin position="1"/>
        <end position="55"/>
    </location>
</feature>
<reference evidence="3" key="1">
    <citation type="submission" date="2023-07" db="EMBL/GenBank/DDBJ databases">
        <title>draft genome sequence of fig (Ficus carica).</title>
        <authorList>
            <person name="Takahashi T."/>
            <person name="Nishimura K."/>
        </authorList>
    </citation>
    <scope>NUCLEOTIDE SEQUENCE</scope>
</reference>
<evidence type="ECO:0000256" key="2">
    <source>
        <dbReference type="SAM" id="MobiDB-lite"/>
    </source>
</evidence>
<dbReference type="AlphaFoldDB" id="A0AA88DJA6"/>
<dbReference type="Proteomes" id="UP001187192">
    <property type="component" value="Unassembled WGS sequence"/>
</dbReference>
<evidence type="ECO:0000313" key="3">
    <source>
        <dbReference type="EMBL" id="GMN49659.1"/>
    </source>
</evidence>
<feature type="region of interest" description="Disordered" evidence="2">
    <location>
        <begin position="75"/>
        <end position="195"/>
    </location>
</feature>
<feature type="compositionally biased region" description="Low complexity" evidence="2">
    <location>
        <begin position="122"/>
        <end position="139"/>
    </location>
</feature>
<evidence type="ECO:0000313" key="4">
    <source>
        <dbReference type="Proteomes" id="UP001187192"/>
    </source>
</evidence>
<sequence>MPEPAVHYHSRTSAVQVEAIPDRPGIQRAAPEAMVREPPPRDPSPESWGPRVADEDIGRVIRDLFPTRGLRIKEPMADRCGTKHPSDEEKVARLQKKAAKGDRGKGTADSSAGALQSRSTMPSASASQAAAPAGQASRATIVHALPSSRAVERPRGSEERPSTRLDSRPSRVREDRLPPPLASRSHREEQRPCDSGAHRALCAKFVEGLTVEVAESSRRSDPIEALRNLTDQLIGALSVAFSGSATARSYANRVADDITSTEAEAKSARARAAEEKLKAAENSALVAESARARMKESLRRAQDELASVRAEHARYLEVALPAALADARA</sequence>
<feature type="compositionally biased region" description="Basic and acidic residues" evidence="2">
    <location>
        <begin position="34"/>
        <end position="44"/>
    </location>
</feature>
<name>A0AA88DJA6_FICCA</name>
<accession>A0AA88DJA6</accession>
<proteinExistence type="predicted"/>
<feature type="compositionally biased region" description="Basic and acidic residues" evidence="2">
    <location>
        <begin position="75"/>
        <end position="92"/>
    </location>
</feature>
<organism evidence="3 4">
    <name type="scientific">Ficus carica</name>
    <name type="common">Common fig</name>
    <dbReference type="NCBI Taxonomy" id="3494"/>
    <lineage>
        <taxon>Eukaryota</taxon>
        <taxon>Viridiplantae</taxon>
        <taxon>Streptophyta</taxon>
        <taxon>Embryophyta</taxon>
        <taxon>Tracheophyta</taxon>
        <taxon>Spermatophyta</taxon>
        <taxon>Magnoliopsida</taxon>
        <taxon>eudicotyledons</taxon>
        <taxon>Gunneridae</taxon>
        <taxon>Pentapetalae</taxon>
        <taxon>rosids</taxon>
        <taxon>fabids</taxon>
        <taxon>Rosales</taxon>
        <taxon>Moraceae</taxon>
        <taxon>Ficeae</taxon>
        <taxon>Ficus</taxon>
    </lineage>
</organism>
<evidence type="ECO:0000256" key="1">
    <source>
        <dbReference type="SAM" id="Coils"/>
    </source>
</evidence>
<keyword evidence="1" id="KW-0175">Coiled coil</keyword>
<feature type="coiled-coil region" evidence="1">
    <location>
        <begin position="258"/>
        <end position="318"/>
    </location>
</feature>
<feature type="compositionally biased region" description="Basic and acidic residues" evidence="2">
    <location>
        <begin position="150"/>
        <end position="177"/>
    </location>
</feature>
<feature type="compositionally biased region" description="Polar residues" evidence="2">
    <location>
        <begin position="108"/>
        <end position="121"/>
    </location>
</feature>
<dbReference type="EMBL" id="BTGU01000031">
    <property type="protein sequence ID" value="GMN49659.1"/>
    <property type="molecule type" value="Genomic_DNA"/>
</dbReference>
<protein>
    <submittedName>
        <fullName evidence="3">Uncharacterized protein</fullName>
    </submittedName>
</protein>
<gene>
    <name evidence="3" type="ORF">TIFTF001_018827</name>
</gene>
<comment type="caution">
    <text evidence="3">The sequence shown here is derived from an EMBL/GenBank/DDBJ whole genome shotgun (WGS) entry which is preliminary data.</text>
</comment>
<keyword evidence="4" id="KW-1185">Reference proteome</keyword>